<organism evidence="2 3">
    <name type="scientific">Actinomadura spongiicola</name>
    <dbReference type="NCBI Taxonomy" id="2303421"/>
    <lineage>
        <taxon>Bacteria</taxon>
        <taxon>Bacillati</taxon>
        <taxon>Actinomycetota</taxon>
        <taxon>Actinomycetes</taxon>
        <taxon>Streptosporangiales</taxon>
        <taxon>Thermomonosporaceae</taxon>
        <taxon>Actinomadura</taxon>
    </lineage>
</organism>
<reference evidence="2 3" key="1">
    <citation type="submission" date="2018-08" db="EMBL/GenBank/DDBJ databases">
        <title>Actinomadura spongicola sp. nov., isolated from marine sponge Leucetta chagosensis.</title>
        <authorList>
            <person name="Li L."/>
            <person name="Lin H.W."/>
        </authorList>
    </citation>
    <scope>NUCLEOTIDE SEQUENCE [LARGE SCALE GENOMIC DNA]</scope>
    <source>
        <strain evidence="2 3">LHW52907</strain>
    </source>
</reference>
<dbReference type="AlphaFoldDB" id="A0A372GLJ5"/>
<name>A0A372GLJ5_9ACTN</name>
<keyword evidence="3" id="KW-1185">Reference proteome</keyword>
<protein>
    <submittedName>
        <fullName evidence="2">DUF397 domain-containing protein</fullName>
    </submittedName>
</protein>
<dbReference type="Pfam" id="PF04149">
    <property type="entry name" value="DUF397"/>
    <property type="match status" value="1"/>
</dbReference>
<dbReference type="EMBL" id="QVNQ01000002">
    <property type="protein sequence ID" value="RFS86241.1"/>
    <property type="molecule type" value="Genomic_DNA"/>
</dbReference>
<dbReference type="RefSeq" id="WP_117398466.1">
    <property type="nucleotide sequence ID" value="NZ_QVNQ01000002.1"/>
</dbReference>
<accession>A0A372GLJ5</accession>
<evidence type="ECO:0000313" key="3">
    <source>
        <dbReference type="Proteomes" id="UP000262882"/>
    </source>
</evidence>
<dbReference type="OrthoDB" id="4301277at2"/>
<gene>
    <name evidence="2" type="ORF">D0T12_06405</name>
</gene>
<proteinExistence type="predicted"/>
<evidence type="ECO:0000313" key="2">
    <source>
        <dbReference type="EMBL" id="RFS86241.1"/>
    </source>
</evidence>
<sequence length="61" mass="6747">MNVSTATWRKASRSSDKGDNCVEVASVPNIVALRDSKDPDGANILLTHEDFRHLTHTLKNL</sequence>
<feature type="domain" description="DUF397" evidence="1">
    <location>
        <begin position="6"/>
        <end position="59"/>
    </location>
</feature>
<dbReference type="InterPro" id="IPR007278">
    <property type="entry name" value="DUF397"/>
</dbReference>
<comment type="caution">
    <text evidence="2">The sequence shown here is derived from an EMBL/GenBank/DDBJ whole genome shotgun (WGS) entry which is preliminary data.</text>
</comment>
<evidence type="ECO:0000259" key="1">
    <source>
        <dbReference type="Pfam" id="PF04149"/>
    </source>
</evidence>
<dbReference type="Proteomes" id="UP000262882">
    <property type="component" value="Unassembled WGS sequence"/>
</dbReference>